<accession>A0ACB8R1Q9</accession>
<gene>
    <name evidence="1" type="ORF">FA95DRAFT_1506197</name>
</gene>
<proteinExistence type="predicted"/>
<protein>
    <submittedName>
        <fullName evidence="1">Alpha/beta-hydrolase</fullName>
    </submittedName>
</protein>
<reference evidence="1" key="1">
    <citation type="submission" date="2021-02" db="EMBL/GenBank/DDBJ databases">
        <authorList>
            <consortium name="DOE Joint Genome Institute"/>
            <person name="Ahrendt S."/>
            <person name="Looney B.P."/>
            <person name="Miyauchi S."/>
            <person name="Morin E."/>
            <person name="Drula E."/>
            <person name="Courty P.E."/>
            <person name="Chicoki N."/>
            <person name="Fauchery L."/>
            <person name="Kohler A."/>
            <person name="Kuo A."/>
            <person name="Labutti K."/>
            <person name="Pangilinan J."/>
            <person name="Lipzen A."/>
            <person name="Riley R."/>
            <person name="Andreopoulos W."/>
            <person name="He G."/>
            <person name="Johnson J."/>
            <person name="Barry K.W."/>
            <person name="Grigoriev I.V."/>
            <person name="Nagy L."/>
            <person name="Hibbett D."/>
            <person name="Henrissat B."/>
            <person name="Matheny P.B."/>
            <person name="Labbe J."/>
            <person name="Martin F."/>
        </authorList>
    </citation>
    <scope>NUCLEOTIDE SEQUENCE</scope>
    <source>
        <strain evidence="1">FP105234-sp</strain>
    </source>
</reference>
<sequence>MTAILDKYGRISLDVASAATSLGFAAAKAGTRLGFGITRGIASSAAGLTGSALELAFGGYLGTSEGLGNAVASAITAIEKLALLPIVLGENLTSASIVAAYSSMNAFGSIFPGSDETSFSLASFITLVRREWNEPLLGEHLPEEHYSVMEVARALVAWGALQGVTYDWQVKQWKKHLREIPFHDESQSAFHTRQRAESRVSITSDVLLAGKKGHIITADITELDSDTDTSSSTATRLGVPNAPTKKPLRVPNSELKHTLRRLSKLVLAGYGGASLLFFGVSPTPAASPAHDASIRGETETLERAVDASESQAPATQSPGLTQEAYSWWNVLLGRHDHEIFMGYAKSHLHDPAKQARPLTAVIGDEERMPRFWVLTDHARRQIVLVFRGTMSLNELAVDLTCEVDDFEPAGGEESVDGPTDDAEIPSAVPEEGEATEAEESVMPGSLPFPTIHSRPASMRWNPRRMRTASFMSIASFATEDTYKVHGGMLKMAQAMGGHGKPVHIAVKDALRKNKGYELVMSGHSLGSGVAALLGLMWADPKTCLTVRSSGLPVGRRVSVFCFGPPCLTDARLAKLSANLITSFVYSHDVVSRLSLGSIRDMNRAAAWLCKANAEGSEEGHSGVTRRALKWKTGFGGPDDPVWFLAMRKTLEANMPMQNLYPPGRVMWAMRDGDMEAAPLASGDKKYSAEHVPPETPDKLRLFEVLDIERVFSQVVFARDMLSAHLPHQYDKVLEELL</sequence>
<comment type="caution">
    <text evidence="1">The sequence shown here is derived from an EMBL/GenBank/DDBJ whole genome shotgun (WGS) entry which is preliminary data.</text>
</comment>
<name>A0ACB8R1Q9_9AGAM</name>
<organism evidence="1 2">
    <name type="scientific">Auriscalpium vulgare</name>
    <dbReference type="NCBI Taxonomy" id="40419"/>
    <lineage>
        <taxon>Eukaryota</taxon>
        <taxon>Fungi</taxon>
        <taxon>Dikarya</taxon>
        <taxon>Basidiomycota</taxon>
        <taxon>Agaricomycotina</taxon>
        <taxon>Agaricomycetes</taxon>
        <taxon>Russulales</taxon>
        <taxon>Auriscalpiaceae</taxon>
        <taxon>Auriscalpium</taxon>
    </lineage>
</organism>
<evidence type="ECO:0000313" key="2">
    <source>
        <dbReference type="Proteomes" id="UP000814033"/>
    </source>
</evidence>
<reference evidence="1" key="2">
    <citation type="journal article" date="2022" name="New Phytol.">
        <title>Evolutionary transition to the ectomycorrhizal habit in the genomes of a hyperdiverse lineage of mushroom-forming fungi.</title>
        <authorList>
            <person name="Looney B."/>
            <person name="Miyauchi S."/>
            <person name="Morin E."/>
            <person name="Drula E."/>
            <person name="Courty P.E."/>
            <person name="Kohler A."/>
            <person name="Kuo A."/>
            <person name="LaButti K."/>
            <person name="Pangilinan J."/>
            <person name="Lipzen A."/>
            <person name="Riley R."/>
            <person name="Andreopoulos W."/>
            <person name="He G."/>
            <person name="Johnson J."/>
            <person name="Nolan M."/>
            <person name="Tritt A."/>
            <person name="Barry K.W."/>
            <person name="Grigoriev I.V."/>
            <person name="Nagy L.G."/>
            <person name="Hibbett D."/>
            <person name="Henrissat B."/>
            <person name="Matheny P.B."/>
            <person name="Labbe J."/>
            <person name="Martin F.M."/>
        </authorList>
    </citation>
    <scope>NUCLEOTIDE SEQUENCE</scope>
    <source>
        <strain evidence="1">FP105234-sp</strain>
    </source>
</reference>
<evidence type="ECO:0000313" key="1">
    <source>
        <dbReference type="EMBL" id="KAI0038005.1"/>
    </source>
</evidence>
<dbReference type="Proteomes" id="UP000814033">
    <property type="component" value="Unassembled WGS sequence"/>
</dbReference>
<dbReference type="EMBL" id="MU276624">
    <property type="protein sequence ID" value="KAI0038005.1"/>
    <property type="molecule type" value="Genomic_DNA"/>
</dbReference>
<keyword evidence="2" id="KW-1185">Reference proteome</keyword>